<dbReference type="OrthoDB" id="3822678at2"/>
<comment type="caution">
    <text evidence="2">The sequence shown here is derived from an EMBL/GenBank/DDBJ whole genome shotgun (WGS) entry which is preliminary data.</text>
</comment>
<evidence type="ECO:0000313" key="3">
    <source>
        <dbReference type="Proteomes" id="UP000291144"/>
    </source>
</evidence>
<evidence type="ECO:0000256" key="1">
    <source>
        <dbReference type="SAM" id="MobiDB-lite"/>
    </source>
</evidence>
<name>A0A4R0KQE0_9ACTN</name>
<feature type="region of interest" description="Disordered" evidence="1">
    <location>
        <begin position="82"/>
        <end position="119"/>
    </location>
</feature>
<accession>A0A4R0KQE0</accession>
<organism evidence="2 3">
    <name type="scientific">Kribbella pittospori</name>
    <dbReference type="NCBI Taxonomy" id="722689"/>
    <lineage>
        <taxon>Bacteria</taxon>
        <taxon>Bacillati</taxon>
        <taxon>Actinomycetota</taxon>
        <taxon>Actinomycetes</taxon>
        <taxon>Propionibacteriales</taxon>
        <taxon>Kribbellaceae</taxon>
        <taxon>Kribbella</taxon>
    </lineage>
</organism>
<proteinExistence type="predicted"/>
<dbReference type="Proteomes" id="UP000291144">
    <property type="component" value="Unassembled WGS sequence"/>
</dbReference>
<reference evidence="2 3" key="1">
    <citation type="submission" date="2019-02" db="EMBL/GenBank/DDBJ databases">
        <title>Kribbella capetownensis sp. nov. and Kribbella speibonae sp. nov., isolated from soil.</title>
        <authorList>
            <person name="Curtis S.M."/>
            <person name="Norton I."/>
            <person name="Everest G.J."/>
            <person name="Meyers P.R."/>
        </authorList>
    </citation>
    <scope>NUCLEOTIDE SEQUENCE [LARGE SCALE GENOMIC DNA]</scope>
    <source>
        <strain evidence="2 3">NRRL B-24813</strain>
    </source>
</reference>
<gene>
    <name evidence="2" type="ORF">E0H73_11310</name>
</gene>
<protein>
    <submittedName>
        <fullName evidence="2">Uncharacterized protein</fullName>
    </submittedName>
</protein>
<sequence length="196" mass="20965">MSFNNLPPTWTTQPLSDPARAADVVDLMVTLGDRRRGTFTVLLCDPDNHYRAALTLDLPEDFAAPLEHPTPLRDVDQHHDNAATAGAPHHHRAGTADAPHHRRAGTADAPHHRRAGTAGACSSALDPILPAVRTAPGTGLILALGRPGPPFQPEVDTEWAEAATRICQAADVRLLGFYVASANHVYQPQLQTRAAA</sequence>
<evidence type="ECO:0000313" key="2">
    <source>
        <dbReference type="EMBL" id="TCC63061.1"/>
    </source>
</evidence>
<dbReference type="RefSeq" id="WP_131353701.1">
    <property type="nucleotide sequence ID" value="NZ_SJKB01000003.1"/>
</dbReference>
<dbReference type="AlphaFoldDB" id="A0A4R0KQE0"/>
<keyword evidence="3" id="KW-1185">Reference proteome</keyword>
<dbReference type="EMBL" id="SJKB01000003">
    <property type="protein sequence ID" value="TCC63061.1"/>
    <property type="molecule type" value="Genomic_DNA"/>
</dbReference>